<comment type="caution">
    <text evidence="2">The sequence shown here is derived from an EMBL/GenBank/DDBJ whole genome shotgun (WGS) entry which is preliminary data.</text>
</comment>
<protein>
    <submittedName>
        <fullName evidence="2">Uncharacterized protein</fullName>
    </submittedName>
</protein>
<dbReference type="AlphaFoldDB" id="A0A9W6L0U6"/>
<keyword evidence="1" id="KW-1133">Transmembrane helix</keyword>
<organism evidence="2 3">
    <name type="scientific">Pseudonocardia halophobica</name>
    <dbReference type="NCBI Taxonomy" id="29401"/>
    <lineage>
        <taxon>Bacteria</taxon>
        <taxon>Bacillati</taxon>
        <taxon>Actinomycetota</taxon>
        <taxon>Actinomycetes</taxon>
        <taxon>Pseudonocardiales</taxon>
        <taxon>Pseudonocardiaceae</taxon>
        <taxon>Pseudonocardia</taxon>
    </lineage>
</organism>
<name>A0A9W6L0U6_9PSEU</name>
<proteinExistence type="predicted"/>
<dbReference type="Proteomes" id="UP001143463">
    <property type="component" value="Unassembled WGS sequence"/>
</dbReference>
<gene>
    <name evidence="2" type="ORF">GCM10017577_12990</name>
</gene>
<evidence type="ECO:0000313" key="2">
    <source>
        <dbReference type="EMBL" id="GLL10159.1"/>
    </source>
</evidence>
<feature type="transmembrane region" description="Helical" evidence="1">
    <location>
        <begin position="65"/>
        <end position="84"/>
    </location>
</feature>
<dbReference type="RefSeq" id="WP_156067088.1">
    <property type="nucleotide sequence ID" value="NZ_BAAAUZ010000001.1"/>
</dbReference>
<evidence type="ECO:0000256" key="1">
    <source>
        <dbReference type="SAM" id="Phobius"/>
    </source>
</evidence>
<evidence type="ECO:0000313" key="3">
    <source>
        <dbReference type="Proteomes" id="UP001143463"/>
    </source>
</evidence>
<feature type="transmembrane region" description="Helical" evidence="1">
    <location>
        <begin position="37"/>
        <end position="59"/>
    </location>
</feature>
<sequence length="93" mass="9860">MANARPAVREFRVLRRACLAPSARPVRRVRRRVAEPSVRLAVVAAVVMVVLAGGLLAAVSAGAPPALVLGLCVAALLVRPLAVLRHRRTAGRR</sequence>
<dbReference type="EMBL" id="BSFQ01000004">
    <property type="protein sequence ID" value="GLL10159.1"/>
    <property type="molecule type" value="Genomic_DNA"/>
</dbReference>
<keyword evidence="1" id="KW-0812">Transmembrane</keyword>
<accession>A0A9W6L0U6</accession>
<keyword evidence="1" id="KW-0472">Membrane</keyword>
<reference evidence="2" key="1">
    <citation type="journal article" date="2014" name="Int. J. Syst. Evol. Microbiol.">
        <title>Complete genome sequence of Corynebacterium casei LMG S-19264T (=DSM 44701T), isolated from a smear-ripened cheese.</title>
        <authorList>
            <consortium name="US DOE Joint Genome Institute (JGI-PGF)"/>
            <person name="Walter F."/>
            <person name="Albersmeier A."/>
            <person name="Kalinowski J."/>
            <person name="Ruckert C."/>
        </authorList>
    </citation>
    <scope>NUCLEOTIDE SEQUENCE</scope>
    <source>
        <strain evidence="2">VKM Ac-1069</strain>
    </source>
</reference>
<reference evidence="2" key="2">
    <citation type="submission" date="2023-01" db="EMBL/GenBank/DDBJ databases">
        <authorList>
            <person name="Sun Q."/>
            <person name="Evtushenko L."/>
        </authorList>
    </citation>
    <scope>NUCLEOTIDE SEQUENCE</scope>
    <source>
        <strain evidence="2">VKM Ac-1069</strain>
    </source>
</reference>
<keyword evidence="3" id="KW-1185">Reference proteome</keyword>